<accession>A0AA39VH05</accession>
<dbReference type="EMBL" id="JAUESC010000385">
    <property type="protein sequence ID" value="KAK0579401.1"/>
    <property type="molecule type" value="Genomic_DNA"/>
</dbReference>
<keyword evidence="1" id="KW-0472">Membrane</keyword>
<feature type="transmembrane region" description="Helical" evidence="1">
    <location>
        <begin position="85"/>
        <end position="106"/>
    </location>
</feature>
<dbReference type="AlphaFoldDB" id="A0AA39VH05"/>
<keyword evidence="1" id="KW-1133">Transmembrane helix</keyword>
<sequence>MSLIRIYIKVYRINSLKSDIGPNKFQSDIGGELISCSENASKVLLLSKDIKKMPLSSGLITIPVKWGDNDDAIKYSKRRNGRDALLLRVMFVFLALCLWAILVRWLAPCYALPGAIALVLAPSCALPGAIVLVLLVLRNFRGCFE</sequence>
<reference evidence="2" key="1">
    <citation type="journal article" date="2022" name="Plant J.">
        <title>Strategies of tolerance reflected in two North American maple genomes.</title>
        <authorList>
            <person name="McEvoy S.L."/>
            <person name="Sezen U.U."/>
            <person name="Trouern-Trend A."/>
            <person name="McMahon S.M."/>
            <person name="Schaberg P.G."/>
            <person name="Yang J."/>
            <person name="Wegrzyn J.L."/>
            <person name="Swenson N.G."/>
        </authorList>
    </citation>
    <scope>NUCLEOTIDE SEQUENCE</scope>
    <source>
        <strain evidence="2">NS2018</strain>
    </source>
</reference>
<organism evidence="2 3">
    <name type="scientific">Acer saccharum</name>
    <name type="common">Sugar maple</name>
    <dbReference type="NCBI Taxonomy" id="4024"/>
    <lineage>
        <taxon>Eukaryota</taxon>
        <taxon>Viridiplantae</taxon>
        <taxon>Streptophyta</taxon>
        <taxon>Embryophyta</taxon>
        <taxon>Tracheophyta</taxon>
        <taxon>Spermatophyta</taxon>
        <taxon>Magnoliopsida</taxon>
        <taxon>eudicotyledons</taxon>
        <taxon>Gunneridae</taxon>
        <taxon>Pentapetalae</taxon>
        <taxon>rosids</taxon>
        <taxon>malvids</taxon>
        <taxon>Sapindales</taxon>
        <taxon>Sapindaceae</taxon>
        <taxon>Hippocastanoideae</taxon>
        <taxon>Acereae</taxon>
        <taxon>Acer</taxon>
    </lineage>
</organism>
<evidence type="ECO:0000256" key="1">
    <source>
        <dbReference type="SAM" id="Phobius"/>
    </source>
</evidence>
<name>A0AA39VH05_ACESA</name>
<dbReference type="Proteomes" id="UP001168877">
    <property type="component" value="Unassembled WGS sequence"/>
</dbReference>
<evidence type="ECO:0000313" key="3">
    <source>
        <dbReference type="Proteomes" id="UP001168877"/>
    </source>
</evidence>
<comment type="caution">
    <text evidence="2">The sequence shown here is derived from an EMBL/GenBank/DDBJ whole genome shotgun (WGS) entry which is preliminary data.</text>
</comment>
<reference evidence="2" key="2">
    <citation type="submission" date="2023-06" db="EMBL/GenBank/DDBJ databases">
        <authorList>
            <person name="Swenson N.G."/>
            <person name="Wegrzyn J.L."/>
            <person name="Mcevoy S.L."/>
        </authorList>
    </citation>
    <scope>NUCLEOTIDE SEQUENCE</scope>
    <source>
        <strain evidence="2">NS2018</strain>
        <tissue evidence="2">Leaf</tissue>
    </source>
</reference>
<protein>
    <submittedName>
        <fullName evidence="2">Uncharacterized protein</fullName>
    </submittedName>
</protein>
<keyword evidence="3" id="KW-1185">Reference proteome</keyword>
<evidence type="ECO:0000313" key="2">
    <source>
        <dbReference type="EMBL" id="KAK0579401.1"/>
    </source>
</evidence>
<proteinExistence type="predicted"/>
<keyword evidence="1" id="KW-0812">Transmembrane</keyword>
<gene>
    <name evidence="2" type="ORF">LWI29_025873</name>
</gene>
<feature type="transmembrane region" description="Helical" evidence="1">
    <location>
        <begin position="112"/>
        <end position="137"/>
    </location>
</feature>